<dbReference type="AlphaFoldDB" id="A0AAP5MDP8"/>
<dbReference type="GO" id="GO:0008483">
    <property type="term" value="F:transaminase activity"/>
    <property type="evidence" value="ECO:0007669"/>
    <property type="project" value="UniProtKB-KW"/>
</dbReference>
<evidence type="ECO:0000313" key="2">
    <source>
        <dbReference type="EMBL" id="MDR9899629.1"/>
    </source>
</evidence>
<sequence>MSDQTQRPTKNEQVTQEVDIKENCGITTTHTISSRLQRAIQIQTPSELLAKANYMNRRLEPGSIDFTEGDAHELPPPGFAEALQRWSIPQNESWFGYKDNLPQAQAAVSEGLKTQRGILIAPEDIFMTNGSLIGLAICLQMVTEIGDEVIIISPPWLNYRRMIHVAGAVPVDVPVNPASFDPDLDAIAAAITERTRAIIVNSPQNPTGKIFSATILQQLATLLTDASNCFGKPIYLISDETFSRIVFDQRICPSPTQFYPFSFLIYGYSKVWMAPGQRIGYIALPPTMPERESIRRIIRTLQGSPFGWCFPSALMQYALVDIEQLTLDMDHLQRKRDWMVTALKEMGYKLQVPEGTFFLLVESPWLDDCAFAELLASHNVFVFPGTLQEIPGYFRISLTANDDMISRALPKFQAAIRHATAIENVLA</sequence>
<protein>
    <submittedName>
        <fullName evidence="2">Aminotransferase class I/II-fold pyridoxal phosphate-dependent enzyme</fullName>
    </submittedName>
</protein>
<dbReference type="Pfam" id="PF00155">
    <property type="entry name" value="Aminotran_1_2"/>
    <property type="match status" value="1"/>
</dbReference>
<dbReference type="Proteomes" id="UP000667802">
    <property type="component" value="Unassembled WGS sequence"/>
</dbReference>
<gene>
    <name evidence="2" type="ORF">G7B40_034485</name>
</gene>
<organism evidence="2 3">
    <name type="scientific">Aetokthonos hydrillicola Thurmond2011</name>
    <dbReference type="NCBI Taxonomy" id="2712845"/>
    <lineage>
        <taxon>Bacteria</taxon>
        <taxon>Bacillati</taxon>
        <taxon>Cyanobacteriota</taxon>
        <taxon>Cyanophyceae</taxon>
        <taxon>Nostocales</taxon>
        <taxon>Hapalosiphonaceae</taxon>
        <taxon>Aetokthonos</taxon>
    </lineage>
</organism>
<dbReference type="PANTHER" id="PTHR42691">
    <property type="entry name" value="ASPARTATE AMINOTRANSFERASE YHDR-RELATED"/>
    <property type="match status" value="1"/>
</dbReference>
<accession>A0AAP5MDP8</accession>
<evidence type="ECO:0000313" key="3">
    <source>
        <dbReference type="Proteomes" id="UP000667802"/>
    </source>
</evidence>
<dbReference type="InterPro" id="IPR015424">
    <property type="entry name" value="PyrdxlP-dep_Trfase"/>
</dbReference>
<name>A0AAP5MDP8_9CYAN</name>
<dbReference type="CDD" id="cd00609">
    <property type="entry name" value="AAT_like"/>
    <property type="match status" value="1"/>
</dbReference>
<keyword evidence="3" id="KW-1185">Reference proteome</keyword>
<keyword evidence="2" id="KW-0808">Transferase</keyword>
<proteinExistence type="predicted"/>
<keyword evidence="2" id="KW-0032">Aminotransferase</keyword>
<dbReference type="EMBL" id="JAALHA020000026">
    <property type="protein sequence ID" value="MDR9899629.1"/>
    <property type="molecule type" value="Genomic_DNA"/>
</dbReference>
<dbReference type="Gene3D" id="3.40.640.10">
    <property type="entry name" value="Type I PLP-dependent aspartate aminotransferase-like (Major domain)"/>
    <property type="match status" value="1"/>
</dbReference>
<dbReference type="SUPFAM" id="SSF53383">
    <property type="entry name" value="PLP-dependent transferases"/>
    <property type="match status" value="1"/>
</dbReference>
<dbReference type="InterPro" id="IPR004839">
    <property type="entry name" value="Aminotransferase_I/II_large"/>
</dbReference>
<comment type="caution">
    <text evidence="2">The sequence shown here is derived from an EMBL/GenBank/DDBJ whole genome shotgun (WGS) entry which is preliminary data.</text>
</comment>
<feature type="domain" description="Aminotransferase class I/classII large" evidence="1">
    <location>
        <begin position="64"/>
        <end position="409"/>
    </location>
</feature>
<dbReference type="RefSeq" id="WP_208348682.1">
    <property type="nucleotide sequence ID" value="NZ_JAALHA020000026.1"/>
</dbReference>
<evidence type="ECO:0000259" key="1">
    <source>
        <dbReference type="Pfam" id="PF00155"/>
    </source>
</evidence>
<dbReference type="GO" id="GO:0030170">
    <property type="term" value="F:pyridoxal phosphate binding"/>
    <property type="evidence" value="ECO:0007669"/>
    <property type="project" value="InterPro"/>
</dbReference>
<reference evidence="3" key="1">
    <citation type="journal article" date="2021" name="Science">
        <title>Hunting the eagle killer: A cyanobacterial neurotoxin causes vacuolar myelinopathy.</title>
        <authorList>
            <person name="Breinlinger S."/>
            <person name="Phillips T.J."/>
            <person name="Haram B.N."/>
            <person name="Mares J."/>
            <person name="Martinez Yerena J.A."/>
            <person name="Hrouzek P."/>
            <person name="Sobotka R."/>
            <person name="Henderson W.M."/>
            <person name="Schmieder P."/>
            <person name="Williams S.M."/>
            <person name="Lauderdale J.D."/>
            <person name="Wilde H.D."/>
            <person name="Gerrin W."/>
            <person name="Kust A."/>
            <person name="Washington J.W."/>
            <person name="Wagner C."/>
            <person name="Geier B."/>
            <person name="Liebeke M."/>
            <person name="Enke H."/>
            <person name="Niedermeyer T.H.J."/>
            <person name="Wilde S.B."/>
        </authorList>
    </citation>
    <scope>NUCLEOTIDE SEQUENCE [LARGE SCALE GENOMIC DNA]</scope>
    <source>
        <strain evidence="3">Thurmond2011</strain>
    </source>
</reference>
<dbReference type="PANTHER" id="PTHR42691:SF1">
    <property type="entry name" value="ASPARTATE AMINOTRANSFERASE YHDR-RELATED"/>
    <property type="match status" value="1"/>
</dbReference>
<dbReference type="InterPro" id="IPR015421">
    <property type="entry name" value="PyrdxlP-dep_Trfase_major"/>
</dbReference>